<name>A0ABS5EWM9_9PROT</name>
<dbReference type="RefSeq" id="WP_211852379.1">
    <property type="nucleotide sequence ID" value="NZ_JAAGBB010000010.1"/>
</dbReference>
<evidence type="ECO:0000313" key="2">
    <source>
        <dbReference type="Proteomes" id="UP001196870"/>
    </source>
</evidence>
<comment type="caution">
    <text evidence="1">The sequence shown here is derived from an EMBL/GenBank/DDBJ whole genome shotgun (WGS) entry which is preliminary data.</text>
</comment>
<accession>A0ABS5EWM9</accession>
<keyword evidence="2" id="KW-1185">Reference proteome</keyword>
<sequence>MTITAAPNALGMHPRALTTVVFDVIDDEGRHSLHGRVHHAPVCHPYCFVSRDAAARFARWCYAQRLCDGFALETAGFAPPERRLLIDLDELPF</sequence>
<gene>
    <name evidence="1" type="ORF">GXW71_10150</name>
</gene>
<proteinExistence type="predicted"/>
<reference evidence="2" key="1">
    <citation type="journal article" date="2021" name="Syst. Appl. Microbiol.">
        <title>Roseomonas hellenica sp. nov., isolated from roots of wild-growing Alkanna tinctoria.</title>
        <authorList>
            <person name="Rat A."/>
            <person name="Naranjo H.D."/>
            <person name="Lebbe L."/>
            <person name="Cnockaert M."/>
            <person name="Krigas N."/>
            <person name="Grigoriadou K."/>
            <person name="Maloupa E."/>
            <person name="Willems A."/>
        </authorList>
    </citation>
    <scope>NUCLEOTIDE SEQUENCE [LARGE SCALE GENOMIC DNA]</scope>
    <source>
        <strain evidence="2">LMG 31523</strain>
    </source>
</reference>
<dbReference type="Proteomes" id="UP001196870">
    <property type="component" value="Unassembled WGS sequence"/>
</dbReference>
<evidence type="ECO:0000313" key="1">
    <source>
        <dbReference type="EMBL" id="MBR0664713.1"/>
    </source>
</evidence>
<dbReference type="EMBL" id="JAAGBB010000010">
    <property type="protein sequence ID" value="MBR0664713.1"/>
    <property type="molecule type" value="Genomic_DNA"/>
</dbReference>
<organism evidence="1 2">
    <name type="scientific">Plastoroseomonas hellenica</name>
    <dbReference type="NCBI Taxonomy" id="2687306"/>
    <lineage>
        <taxon>Bacteria</taxon>
        <taxon>Pseudomonadati</taxon>
        <taxon>Pseudomonadota</taxon>
        <taxon>Alphaproteobacteria</taxon>
        <taxon>Acetobacterales</taxon>
        <taxon>Acetobacteraceae</taxon>
        <taxon>Plastoroseomonas</taxon>
    </lineage>
</organism>
<protein>
    <submittedName>
        <fullName evidence="1">Uncharacterized protein</fullName>
    </submittedName>
</protein>